<sequence>KETYRKLLSSLIKDFDDAHILDSNLLQGLVEFVQSASSDYIVSDDLVKILSILRVRLQGTHQQSSEHSYHLTLAVSKVLDLMADHKVQDLDRVLQHEPLSGVLSGLKDSTDPYLMYQACYAFQALQYVPNDESALQAVLRHSTGMMGGLVKVSALFKLDLASVLEGLGRLQESLGGIVGVATTVYEGVSSLTESGQGVFDSLKQGLRTGQKRPWYPAIKAAYVFTQAGSEAIFSEFQFQSSADLGQDLRAWVTDLLEDTKQLGKVILF</sequence>
<feature type="non-terminal residue" evidence="2">
    <location>
        <position position="268"/>
    </location>
</feature>
<comment type="caution">
    <text evidence="2">The sequence shown here is derived from an EMBL/GenBank/DDBJ whole genome shotgun (WGS) entry which is preliminary data.</text>
</comment>
<organism evidence="2 3">
    <name type="scientific">Linnemannia exigua</name>
    <dbReference type="NCBI Taxonomy" id="604196"/>
    <lineage>
        <taxon>Eukaryota</taxon>
        <taxon>Fungi</taxon>
        <taxon>Fungi incertae sedis</taxon>
        <taxon>Mucoromycota</taxon>
        <taxon>Mortierellomycotina</taxon>
        <taxon>Mortierellomycetes</taxon>
        <taxon>Mortierellales</taxon>
        <taxon>Mortierellaceae</taxon>
        <taxon>Linnemannia</taxon>
    </lineage>
</organism>
<dbReference type="Proteomes" id="UP001194580">
    <property type="component" value="Unassembled WGS sequence"/>
</dbReference>
<dbReference type="Pfam" id="PF23948">
    <property type="entry name" value="ARM_5"/>
    <property type="match status" value="1"/>
</dbReference>
<proteinExistence type="predicted"/>
<evidence type="ECO:0000313" key="3">
    <source>
        <dbReference type="Proteomes" id="UP001194580"/>
    </source>
</evidence>
<feature type="domain" description="Arm-like repeat" evidence="1">
    <location>
        <begin position="4"/>
        <end position="239"/>
    </location>
</feature>
<accession>A0AAD4H026</accession>
<evidence type="ECO:0000259" key="1">
    <source>
        <dbReference type="Pfam" id="PF23948"/>
    </source>
</evidence>
<dbReference type="InterPro" id="IPR056251">
    <property type="entry name" value="Arm_rpt_dom"/>
</dbReference>
<gene>
    <name evidence="2" type="ORF">BGZ95_008110</name>
</gene>
<dbReference type="EMBL" id="JAAAIL010004127">
    <property type="protein sequence ID" value="KAG0248317.1"/>
    <property type="molecule type" value="Genomic_DNA"/>
</dbReference>
<reference evidence="2" key="1">
    <citation type="journal article" date="2020" name="Fungal Divers.">
        <title>Resolving the Mortierellaceae phylogeny through synthesis of multi-gene phylogenetics and phylogenomics.</title>
        <authorList>
            <person name="Vandepol N."/>
            <person name="Liber J."/>
            <person name="Desiro A."/>
            <person name="Na H."/>
            <person name="Kennedy M."/>
            <person name="Barry K."/>
            <person name="Grigoriev I.V."/>
            <person name="Miller A.N."/>
            <person name="O'Donnell K."/>
            <person name="Stajich J.E."/>
            <person name="Bonito G."/>
        </authorList>
    </citation>
    <scope>NUCLEOTIDE SEQUENCE</scope>
    <source>
        <strain evidence="2">NRRL 28262</strain>
    </source>
</reference>
<keyword evidence="3" id="KW-1185">Reference proteome</keyword>
<dbReference type="AlphaFoldDB" id="A0AAD4H026"/>
<protein>
    <recommendedName>
        <fullName evidence="1">Arm-like repeat domain-containing protein</fullName>
    </recommendedName>
</protein>
<name>A0AAD4H026_9FUNG</name>
<evidence type="ECO:0000313" key="2">
    <source>
        <dbReference type="EMBL" id="KAG0248317.1"/>
    </source>
</evidence>